<dbReference type="AlphaFoldDB" id="A0A9P9WG48"/>
<keyword evidence="7" id="KW-1185">Reference proteome</keyword>
<evidence type="ECO:0000313" key="7">
    <source>
        <dbReference type="Proteomes" id="UP000829685"/>
    </source>
</evidence>
<dbReference type="Pfam" id="PF12796">
    <property type="entry name" value="Ank_2"/>
    <property type="match status" value="1"/>
</dbReference>
<dbReference type="Pfam" id="PF00023">
    <property type="entry name" value="Ank"/>
    <property type="match status" value="1"/>
</dbReference>
<comment type="caution">
    <text evidence="6">The sequence shown here is derived from an EMBL/GenBank/DDBJ whole genome shotgun (WGS) entry which is preliminary data.</text>
</comment>
<sequence length="744" mass="82770">MVAKFCDVSSLASLCLSCTILRAVCDHLLYQVAISESDRPSLVPHIVKTLRKESHVLKSLGKAIAARADIMAVIEMDLSVIHPSSHLGVSFYAVQHLGSALHFAAARGFDEVIRLLLERHTDVNAVNTLTGCGGFPPLFLALYLRQESVPMTLFRYGAQPIIELQGTNALHLAAFTDNQQVMEYLVQQWQVPIDCVDAQGWTPLHYAIVSSNSTASTVRCLVRLGANVNSTIVYDSQTSLDIACRMGRYDLAHELLQSGADVRGGAVDDGSTLNLIPAQLAMTPLQAVFGRPDSSYEKQSLILELLEKGADVDGHVQIRRYSSNSWTGPLLLSLIIENRTIDIQFILKETKANINTTDSRDKTCLEYTLSPTNFKPEIARILLKAGATISRRMLDELERVLERVALCSDRNQLRKILSEAPHAAQSLEFIYKFNGNTPYEELPSVRSNVIKKKKKTQTVTDHPVQNVQQNDDPRFNTSLPRDVPFTTAHFGVSEPQRIRQQRQEIRTETTRLGSSEGRYIFPSEQLAQKTGQNLPQPQALHLYPALPPMDVLNHTRQTHVQPTSRAPISSAPVRQLPGATPSFSTIPIESLLNHEIRTPRTSPSRRAQLRGDRKDPSNSGLNFQTFSRTAQRYMSTISAAREKTQTLDKRPAHVQTSVPETKRKACHCTWPIEALTEVHRDSTGAVSFTAIWKPSEVNTSDLVGQDVIEDAKRLVIDAFGAEEWRKQEALLQSSQSGTKRARLS</sequence>
<dbReference type="PROSITE" id="PS50088">
    <property type="entry name" value="ANK_REPEAT"/>
    <property type="match status" value="3"/>
</dbReference>
<evidence type="ECO:0000256" key="3">
    <source>
        <dbReference type="PROSITE-ProRule" id="PRU00023"/>
    </source>
</evidence>
<keyword evidence="1" id="KW-0677">Repeat</keyword>
<feature type="region of interest" description="Disordered" evidence="4">
    <location>
        <begin position="454"/>
        <end position="477"/>
    </location>
</feature>
<feature type="repeat" description="ANK" evidence="3">
    <location>
        <begin position="235"/>
        <end position="262"/>
    </location>
</feature>
<feature type="compositionally biased region" description="Polar residues" evidence="4">
    <location>
        <begin position="457"/>
        <end position="477"/>
    </location>
</feature>
<dbReference type="SMART" id="SM00248">
    <property type="entry name" value="ANK"/>
    <property type="match status" value="5"/>
</dbReference>
<dbReference type="PROSITE" id="PS50297">
    <property type="entry name" value="ANK_REP_REGION"/>
    <property type="match status" value="3"/>
</dbReference>
<feature type="repeat" description="ANK" evidence="3">
    <location>
        <begin position="199"/>
        <end position="229"/>
    </location>
</feature>
<evidence type="ECO:0000256" key="5">
    <source>
        <dbReference type="SAM" id="SignalP"/>
    </source>
</evidence>
<dbReference type="Gene3D" id="1.25.40.20">
    <property type="entry name" value="Ankyrin repeat-containing domain"/>
    <property type="match status" value="2"/>
</dbReference>
<dbReference type="InterPro" id="IPR002110">
    <property type="entry name" value="Ankyrin_rpt"/>
</dbReference>
<feature type="signal peptide" evidence="5">
    <location>
        <begin position="1"/>
        <end position="25"/>
    </location>
</feature>
<evidence type="ECO:0000256" key="4">
    <source>
        <dbReference type="SAM" id="MobiDB-lite"/>
    </source>
</evidence>
<evidence type="ECO:0000256" key="1">
    <source>
        <dbReference type="ARBA" id="ARBA00022737"/>
    </source>
</evidence>
<evidence type="ECO:0000256" key="2">
    <source>
        <dbReference type="ARBA" id="ARBA00023043"/>
    </source>
</evidence>
<feature type="chain" id="PRO_5040302655" description="Ankyrin" evidence="5">
    <location>
        <begin position="26"/>
        <end position="744"/>
    </location>
</feature>
<name>A0A9P9WG48_9PEZI</name>
<dbReference type="SUPFAM" id="SSF48403">
    <property type="entry name" value="Ankyrin repeat"/>
    <property type="match status" value="2"/>
</dbReference>
<dbReference type="PANTHER" id="PTHR24198">
    <property type="entry name" value="ANKYRIN REPEAT AND PROTEIN KINASE DOMAIN-CONTAINING PROTEIN"/>
    <property type="match status" value="1"/>
</dbReference>
<reference evidence="6" key="1">
    <citation type="submission" date="2021-03" db="EMBL/GenBank/DDBJ databases">
        <title>Revisited historic fungal species revealed as producer of novel bioactive compounds through whole genome sequencing and comparative genomics.</title>
        <authorList>
            <person name="Vignolle G.A."/>
            <person name="Hochenegger N."/>
            <person name="Mach R.L."/>
            <person name="Mach-Aigner A.R."/>
            <person name="Javad Rahimi M."/>
            <person name="Salim K.A."/>
            <person name="Chan C.M."/>
            <person name="Lim L.B.L."/>
            <person name="Cai F."/>
            <person name="Druzhinina I.S."/>
            <person name="U'Ren J.M."/>
            <person name="Derntl C."/>
        </authorList>
    </citation>
    <scope>NUCLEOTIDE SEQUENCE</scope>
    <source>
        <strain evidence="6">TUCIM 5799</strain>
    </source>
</reference>
<gene>
    <name evidence="6" type="ORF">JX265_009501</name>
</gene>
<dbReference type="Proteomes" id="UP000829685">
    <property type="component" value="Unassembled WGS sequence"/>
</dbReference>
<dbReference type="PANTHER" id="PTHR24198:SF165">
    <property type="entry name" value="ANKYRIN REPEAT-CONTAINING PROTEIN-RELATED"/>
    <property type="match status" value="1"/>
</dbReference>
<keyword evidence="2 3" id="KW-0040">ANK repeat</keyword>
<feature type="compositionally biased region" description="Polar residues" evidence="4">
    <location>
        <begin position="557"/>
        <end position="567"/>
    </location>
</feature>
<keyword evidence="5" id="KW-0732">Signal</keyword>
<proteinExistence type="predicted"/>
<organism evidence="6 7">
    <name type="scientific">Neoarthrinium moseri</name>
    <dbReference type="NCBI Taxonomy" id="1658444"/>
    <lineage>
        <taxon>Eukaryota</taxon>
        <taxon>Fungi</taxon>
        <taxon>Dikarya</taxon>
        <taxon>Ascomycota</taxon>
        <taxon>Pezizomycotina</taxon>
        <taxon>Sordariomycetes</taxon>
        <taxon>Xylariomycetidae</taxon>
        <taxon>Amphisphaeriales</taxon>
        <taxon>Apiosporaceae</taxon>
        <taxon>Neoarthrinium</taxon>
    </lineage>
</organism>
<evidence type="ECO:0000313" key="6">
    <source>
        <dbReference type="EMBL" id="KAI1861534.1"/>
    </source>
</evidence>
<dbReference type="InterPro" id="IPR036770">
    <property type="entry name" value="Ankyrin_rpt-contain_sf"/>
</dbReference>
<accession>A0A9P9WG48</accession>
<dbReference type="EMBL" id="JAFIMR010000029">
    <property type="protein sequence ID" value="KAI1861534.1"/>
    <property type="molecule type" value="Genomic_DNA"/>
</dbReference>
<feature type="repeat" description="ANK" evidence="3">
    <location>
        <begin position="96"/>
        <end position="128"/>
    </location>
</feature>
<evidence type="ECO:0008006" key="8">
    <source>
        <dbReference type="Google" id="ProtNLM"/>
    </source>
</evidence>
<feature type="region of interest" description="Disordered" evidence="4">
    <location>
        <begin position="557"/>
        <end position="624"/>
    </location>
</feature>
<protein>
    <recommendedName>
        <fullName evidence="8">Ankyrin</fullName>
    </recommendedName>
</protein>